<evidence type="ECO:0000259" key="3">
    <source>
        <dbReference type="Pfam" id="PF12612"/>
    </source>
</evidence>
<reference evidence="5 6" key="1">
    <citation type="submission" date="2014-04" db="EMBL/GenBank/DDBJ databases">
        <authorList>
            <consortium name="DOE Joint Genome Institute"/>
            <person name="Kuo A."/>
            <person name="Martino E."/>
            <person name="Perotto S."/>
            <person name="Kohler A."/>
            <person name="Nagy L.G."/>
            <person name="Floudas D."/>
            <person name="Copeland A."/>
            <person name="Barry K.W."/>
            <person name="Cichocki N."/>
            <person name="Veneault-Fourrey C."/>
            <person name="LaButti K."/>
            <person name="Lindquist E.A."/>
            <person name="Lipzen A."/>
            <person name="Lundell T."/>
            <person name="Morin E."/>
            <person name="Murat C."/>
            <person name="Sun H."/>
            <person name="Tunlid A."/>
            <person name="Henrissat B."/>
            <person name="Grigoriev I.V."/>
            <person name="Hibbett D.S."/>
            <person name="Martin F."/>
            <person name="Nordberg H.P."/>
            <person name="Cantor M.N."/>
            <person name="Hua S.X."/>
        </authorList>
    </citation>
    <scope>NUCLEOTIDE SEQUENCE [LARGE SCALE GENOMIC DNA]</scope>
    <source>
        <strain evidence="5 6">Zn</strain>
    </source>
</reference>
<evidence type="ECO:0000256" key="2">
    <source>
        <dbReference type="PROSITE-ProRule" id="PRU00103"/>
    </source>
</evidence>
<evidence type="ECO:0000313" key="5">
    <source>
        <dbReference type="EMBL" id="KIN08688.1"/>
    </source>
</evidence>
<accession>A0A0C3E2X9</accession>
<dbReference type="Pfam" id="PF12612">
    <property type="entry name" value="TFCD_C"/>
    <property type="match status" value="1"/>
</dbReference>
<dbReference type="OrthoDB" id="10253476at2759"/>
<dbReference type="PANTHER" id="PTHR12658:SF0">
    <property type="entry name" value="TUBULIN-SPECIFIC CHAPERONE D"/>
    <property type="match status" value="1"/>
</dbReference>
<feature type="domain" description="Tubulin-folding cofactor D ARM repeats" evidence="4">
    <location>
        <begin position="427"/>
        <end position="542"/>
    </location>
</feature>
<dbReference type="Pfam" id="PF25767">
    <property type="entry name" value="ARM_TBCD_2nd"/>
    <property type="match status" value="1"/>
</dbReference>
<gene>
    <name evidence="5" type="ORF">OIDMADRAFT_153257</name>
</gene>
<dbReference type="Proteomes" id="UP000054321">
    <property type="component" value="Unassembled WGS sequence"/>
</dbReference>
<proteinExistence type="predicted"/>
<dbReference type="GO" id="GO:0007023">
    <property type="term" value="P:post-chaperonin tubulin folding pathway"/>
    <property type="evidence" value="ECO:0007669"/>
    <property type="project" value="InterPro"/>
</dbReference>
<dbReference type="STRING" id="913774.A0A0C3E2X9"/>
<dbReference type="PROSITE" id="PS50077">
    <property type="entry name" value="HEAT_REPEAT"/>
    <property type="match status" value="1"/>
</dbReference>
<dbReference type="SUPFAM" id="SSF48371">
    <property type="entry name" value="ARM repeat"/>
    <property type="match status" value="3"/>
</dbReference>
<dbReference type="InterPro" id="IPR021133">
    <property type="entry name" value="HEAT_type_2"/>
</dbReference>
<keyword evidence="1" id="KW-0143">Chaperone</keyword>
<dbReference type="GO" id="GO:0005096">
    <property type="term" value="F:GTPase activator activity"/>
    <property type="evidence" value="ECO:0007669"/>
    <property type="project" value="InterPro"/>
</dbReference>
<dbReference type="InterPro" id="IPR022577">
    <property type="entry name" value="TBCD_C"/>
</dbReference>
<dbReference type="InterPro" id="IPR016024">
    <property type="entry name" value="ARM-type_fold"/>
</dbReference>
<dbReference type="InterPro" id="IPR033162">
    <property type="entry name" value="TBCD"/>
</dbReference>
<dbReference type="InterPro" id="IPR058033">
    <property type="entry name" value="ARM_TBCD_2nd"/>
</dbReference>
<keyword evidence="6" id="KW-1185">Reference proteome</keyword>
<dbReference type="EMBL" id="KN832870">
    <property type="protein sequence ID" value="KIN08688.1"/>
    <property type="molecule type" value="Genomic_DNA"/>
</dbReference>
<feature type="domain" description="Tubulin-folding cofactor D C-terminal" evidence="3">
    <location>
        <begin position="926"/>
        <end position="1085"/>
    </location>
</feature>
<evidence type="ECO:0000256" key="1">
    <source>
        <dbReference type="ARBA" id="ARBA00023186"/>
    </source>
</evidence>
<dbReference type="Pfam" id="PF23579">
    <property type="entry name" value="ARM_TBCD"/>
    <property type="match status" value="1"/>
</dbReference>
<dbReference type="AlphaFoldDB" id="A0A0C3E2X9"/>
<dbReference type="InParanoid" id="A0A0C3E2X9"/>
<reference evidence="6" key="2">
    <citation type="submission" date="2015-01" db="EMBL/GenBank/DDBJ databases">
        <title>Evolutionary Origins and Diversification of the Mycorrhizal Mutualists.</title>
        <authorList>
            <consortium name="DOE Joint Genome Institute"/>
            <consortium name="Mycorrhizal Genomics Consortium"/>
            <person name="Kohler A."/>
            <person name="Kuo A."/>
            <person name="Nagy L.G."/>
            <person name="Floudas D."/>
            <person name="Copeland A."/>
            <person name="Barry K.W."/>
            <person name="Cichocki N."/>
            <person name="Veneault-Fourrey C."/>
            <person name="LaButti K."/>
            <person name="Lindquist E.A."/>
            <person name="Lipzen A."/>
            <person name="Lundell T."/>
            <person name="Morin E."/>
            <person name="Murat C."/>
            <person name="Riley R."/>
            <person name="Ohm R."/>
            <person name="Sun H."/>
            <person name="Tunlid A."/>
            <person name="Henrissat B."/>
            <person name="Grigoriev I.V."/>
            <person name="Hibbett D.S."/>
            <person name="Martin F."/>
        </authorList>
    </citation>
    <scope>NUCLEOTIDE SEQUENCE [LARGE SCALE GENOMIC DNA]</scope>
    <source>
        <strain evidence="6">Zn</strain>
    </source>
</reference>
<evidence type="ECO:0000259" key="4">
    <source>
        <dbReference type="Pfam" id="PF25767"/>
    </source>
</evidence>
<dbReference type="GO" id="GO:0000226">
    <property type="term" value="P:microtubule cytoskeleton organization"/>
    <property type="evidence" value="ECO:0007669"/>
    <property type="project" value="TreeGrafter"/>
</dbReference>
<protein>
    <submittedName>
        <fullName evidence="5">Uncharacterized protein</fullName>
    </submittedName>
</protein>
<dbReference type="GO" id="GO:0007021">
    <property type="term" value="P:tubulin complex assembly"/>
    <property type="evidence" value="ECO:0007669"/>
    <property type="project" value="InterPro"/>
</dbReference>
<organism evidence="5 6">
    <name type="scientific">Oidiodendron maius (strain Zn)</name>
    <dbReference type="NCBI Taxonomy" id="913774"/>
    <lineage>
        <taxon>Eukaryota</taxon>
        <taxon>Fungi</taxon>
        <taxon>Dikarya</taxon>
        <taxon>Ascomycota</taxon>
        <taxon>Pezizomycotina</taxon>
        <taxon>Leotiomycetes</taxon>
        <taxon>Leotiomycetes incertae sedis</taxon>
        <taxon>Myxotrichaceae</taxon>
        <taxon>Oidiodendron</taxon>
    </lineage>
</organism>
<evidence type="ECO:0000313" key="6">
    <source>
        <dbReference type="Proteomes" id="UP000054321"/>
    </source>
</evidence>
<dbReference type="HOGENOM" id="CLU_003043_3_0_1"/>
<name>A0A0C3E2X9_OIDMZ</name>
<dbReference type="InterPro" id="IPR011989">
    <property type="entry name" value="ARM-like"/>
</dbReference>
<sequence length="1161" mass="128976">MDLGELERDEKLYRASPELLLDFKTSLGSLLWTASRSGQVQIRRRVRLEPHQDNPQLLDPYLSDFIPRLRDAFITFLRAKPRRTAPPETKLLIPLSRAICRLLYTFCKIRGEKVIIQFLSTDTAHIELLLSALEKESGNTDTTTQDATSTSVSQENQDSWNWEEQYITLLWLSLLILNPFDLDSISSDGITDSQNIPFGLVLPQDISGIPVRSISVAICYLVSPSKTSDAAKRLLVRVAMRKDMQTSGVSRALIQWAISSLRSPADTTEEIKSDHYFLGILSFLAGILRASEDTTDMDQYLWDIYEIFQSRSATKLMATSVARKISIKVQRSVCALVIRNPDVRDSDMILDGVIGFFLDTLGDPSTPVRLAASKALSVLASKMPSSMAAEIIEEVLATLRKNVVVNDLLKISSGAQTERYDLSNVNPSEWHGLILALSHLIYRRSPPVSMLSSIISGLLLGLSFEKRSPSGTSIGSNVRDAACFGIWALARRYTTKELQAAQFSTIQSIATELVITASLDPERNIRRGCSAALQELIGRHPDIIAEGITLVQTVDYHSVPLRSNATLHVALRAARLSKSYWLGISHGLLSWRGVGDPDASNRRLSAASFGNVFWSSQDDLDNPWTRLVKVINDLKHCLQKLKVREVDERHGLLLCLASIIDRMKFHGLDNSASHQVISEIGSVVVAILQDIETTINRRPDLIAEASSQIINAWCHIMRSGVSKPQYPNTIVEISNSLIGSDISAALSALNKTVPQTPEIFRLARILVCQWLRREEPEVIEASSAATVNFLLLLSEDERHSIISELLSLAADSNRGQDKGILIVLLAAYPVTDSHQPLIINSVRGYWQRGNGIESRVVVLQSLMKSIFASRIDFVDIISEGLDDYTTNARGDVGSLVRIEAVKVAGAIWKDRVNDWGDSETAIFNALFGKVLRLSTEKLDRVRAEAQRSIGYLIKLQASSREYLYSLLNLPIYGSLRIGQYDVKWFRDILEGFVTSADAGSEDLIRASRAALTEFCESGSDNLQKVCSTLLLVAKRNLKNDRVLVPTLEVVAFLFDVQVMQRSSTNWRSLYLLVQNAHYKTGNIRKLEASARVYGGLAEVYPEALDKLTKMLLHPIPTLRNKVADTLFMVNGAGKGVDWSRAKKEDLEKLRAGLDIPVLVAG</sequence>
<dbReference type="PANTHER" id="PTHR12658">
    <property type="entry name" value="BETA-TUBULIN COFACTOR D"/>
    <property type="match status" value="1"/>
</dbReference>
<dbReference type="Gene3D" id="1.25.10.10">
    <property type="entry name" value="Leucine-rich Repeat Variant"/>
    <property type="match status" value="2"/>
</dbReference>
<dbReference type="GO" id="GO:0048487">
    <property type="term" value="F:beta-tubulin binding"/>
    <property type="evidence" value="ECO:0007669"/>
    <property type="project" value="InterPro"/>
</dbReference>
<feature type="repeat" description="HEAT" evidence="2">
    <location>
        <begin position="353"/>
        <end position="390"/>
    </location>
</feature>